<evidence type="ECO:0000256" key="1">
    <source>
        <dbReference type="ARBA" id="ARBA00001954"/>
    </source>
</evidence>
<dbReference type="EMBL" id="SUMC01000128">
    <property type="protein sequence ID" value="TJZ98421.1"/>
    <property type="molecule type" value="Genomic_DNA"/>
</dbReference>
<dbReference type="Gene3D" id="2.60.120.650">
    <property type="entry name" value="Cupin"/>
    <property type="match status" value="1"/>
</dbReference>
<dbReference type="InterPro" id="IPR039994">
    <property type="entry name" value="NO66-like"/>
</dbReference>
<dbReference type="PANTHER" id="PTHR13096:SF8">
    <property type="entry name" value="RIBOSOMAL OXYGENASE 1"/>
    <property type="match status" value="1"/>
</dbReference>
<evidence type="ECO:0000313" key="6">
    <source>
        <dbReference type="Proteomes" id="UP000305778"/>
    </source>
</evidence>
<dbReference type="PANTHER" id="PTHR13096">
    <property type="entry name" value="MINA53 MYC INDUCED NUCLEAR ANTIGEN"/>
    <property type="match status" value="1"/>
</dbReference>
<evidence type="ECO:0000259" key="4">
    <source>
        <dbReference type="PROSITE" id="PS51184"/>
    </source>
</evidence>
<sequence>MTTVSIAECLGEDFLAQALHRTYRHVPRVLPAAAGLMTWDDLNTILSVQRLEPPRLRLSVDGEALPQHRYSVPVTTRRHQVWHRIHPAEFHARLAEGASLVLDAVDELHPPIGRLAQELEGWLRTGVQVNLYASWTSTEGFGTHWDDHDVIVVQLEGAKRWRLYGPTRAAPMYRDTATPEPPPEIPVAELVMQAGDVLYLPRGWWHSVTADQGTHSLHLTCGLQTHTGADLMGWLSETLRASERVRADLPRFAEPHEQAAYVEALRKELLAELEDPAALLARYTVARDATDAGRMRTSLPHLAGPPADPVLPVQLTTGRACLTETKASVTFTANGQEWDFAPKVGPLLRRLLNGGPATLADLAEASGLTVEQAATVVGELVSGQAAALGTAEPS</sequence>
<feature type="domain" description="JmjC" evidence="4">
    <location>
        <begin position="83"/>
        <end position="240"/>
    </location>
</feature>
<dbReference type="SMART" id="SM00558">
    <property type="entry name" value="JmjC"/>
    <property type="match status" value="1"/>
</dbReference>
<keyword evidence="6" id="KW-1185">Reference proteome</keyword>
<comment type="cofactor">
    <cofactor evidence="1">
        <name>Fe(2+)</name>
        <dbReference type="ChEBI" id="CHEBI:29033"/>
    </cofactor>
</comment>
<protein>
    <submittedName>
        <fullName evidence="5">Cupin</fullName>
    </submittedName>
</protein>
<organism evidence="5 6">
    <name type="scientific">Actinacidiphila oryziradicis</name>
    <dbReference type="NCBI Taxonomy" id="2571141"/>
    <lineage>
        <taxon>Bacteria</taxon>
        <taxon>Bacillati</taxon>
        <taxon>Actinomycetota</taxon>
        <taxon>Actinomycetes</taxon>
        <taxon>Kitasatosporales</taxon>
        <taxon>Streptomycetaceae</taxon>
        <taxon>Actinacidiphila</taxon>
    </lineage>
</organism>
<reference evidence="5 6" key="1">
    <citation type="submission" date="2019-04" db="EMBL/GenBank/DDBJ databases">
        <title>Streptomyces oryziradicis sp. nov., a novel actinomycete isolated from rhizosphere soil of rice (Oryza sativa L.).</title>
        <authorList>
            <person name="Li C."/>
        </authorList>
    </citation>
    <scope>NUCLEOTIDE SEQUENCE [LARGE SCALE GENOMIC DNA]</scope>
    <source>
        <strain evidence="5 6">NEAU-C40</strain>
    </source>
</reference>
<keyword evidence="2" id="KW-0479">Metal-binding</keyword>
<dbReference type="GO" id="GO:0046872">
    <property type="term" value="F:metal ion binding"/>
    <property type="evidence" value="ECO:0007669"/>
    <property type="project" value="UniProtKB-KW"/>
</dbReference>
<evidence type="ECO:0000256" key="3">
    <source>
        <dbReference type="ARBA" id="ARBA00023004"/>
    </source>
</evidence>
<evidence type="ECO:0000313" key="5">
    <source>
        <dbReference type="EMBL" id="TJZ98421.1"/>
    </source>
</evidence>
<dbReference type="SUPFAM" id="SSF51197">
    <property type="entry name" value="Clavaminate synthase-like"/>
    <property type="match status" value="1"/>
</dbReference>
<name>A0A4U0RQZ6_9ACTN</name>
<dbReference type="RefSeq" id="WP_136730357.1">
    <property type="nucleotide sequence ID" value="NZ_SUMC01000128.1"/>
</dbReference>
<keyword evidence="3" id="KW-0408">Iron</keyword>
<dbReference type="Proteomes" id="UP000305778">
    <property type="component" value="Unassembled WGS sequence"/>
</dbReference>
<evidence type="ECO:0000256" key="2">
    <source>
        <dbReference type="ARBA" id="ARBA00022723"/>
    </source>
</evidence>
<dbReference type="InterPro" id="IPR003347">
    <property type="entry name" value="JmjC_dom"/>
</dbReference>
<dbReference type="AlphaFoldDB" id="A0A4U0RQZ6"/>
<dbReference type="OrthoDB" id="9764016at2"/>
<accession>A0A4U0RQZ6</accession>
<comment type="caution">
    <text evidence="5">The sequence shown here is derived from an EMBL/GenBank/DDBJ whole genome shotgun (WGS) entry which is preliminary data.</text>
</comment>
<proteinExistence type="predicted"/>
<dbReference type="Pfam" id="PF08007">
    <property type="entry name" value="JmjC_2"/>
    <property type="match status" value="1"/>
</dbReference>
<dbReference type="PROSITE" id="PS51184">
    <property type="entry name" value="JMJC"/>
    <property type="match status" value="1"/>
</dbReference>
<gene>
    <name evidence="5" type="ORF">FCI23_48250</name>
</gene>